<keyword evidence="1" id="KW-0479">Metal-binding</keyword>
<evidence type="ECO:0000256" key="3">
    <source>
        <dbReference type="ARBA" id="ARBA00022833"/>
    </source>
</evidence>
<accession>A0A9P0L5I3</accession>
<dbReference type="Proteomes" id="UP001152888">
    <property type="component" value="Unassembled WGS sequence"/>
</dbReference>
<evidence type="ECO:0000256" key="2">
    <source>
        <dbReference type="ARBA" id="ARBA00022771"/>
    </source>
</evidence>
<dbReference type="OrthoDB" id="6687127at2759"/>
<dbReference type="Gene3D" id="2.20.25.240">
    <property type="match status" value="1"/>
</dbReference>
<evidence type="ECO:0000313" key="6">
    <source>
        <dbReference type="Proteomes" id="UP001152888"/>
    </source>
</evidence>
<protein>
    <recommendedName>
        <fullName evidence="4">FLYWCH-type domain-containing protein</fullName>
    </recommendedName>
</protein>
<evidence type="ECO:0000256" key="1">
    <source>
        <dbReference type="ARBA" id="ARBA00022723"/>
    </source>
</evidence>
<feature type="domain" description="FLYWCH-type" evidence="4">
    <location>
        <begin position="6"/>
        <end position="40"/>
    </location>
</feature>
<evidence type="ECO:0000259" key="4">
    <source>
        <dbReference type="Pfam" id="PF04500"/>
    </source>
</evidence>
<dbReference type="Pfam" id="PF04500">
    <property type="entry name" value="FLYWCH"/>
    <property type="match status" value="1"/>
</dbReference>
<dbReference type="EMBL" id="CAKOFQ010007005">
    <property type="protein sequence ID" value="CAH1986780.1"/>
    <property type="molecule type" value="Genomic_DNA"/>
</dbReference>
<keyword evidence="6" id="KW-1185">Reference proteome</keyword>
<evidence type="ECO:0000313" key="5">
    <source>
        <dbReference type="EMBL" id="CAH1986780.1"/>
    </source>
</evidence>
<dbReference type="AlphaFoldDB" id="A0A9P0L5I3"/>
<reference evidence="5" key="1">
    <citation type="submission" date="2022-03" db="EMBL/GenBank/DDBJ databases">
        <authorList>
            <person name="Sayadi A."/>
        </authorList>
    </citation>
    <scope>NUCLEOTIDE SEQUENCE</scope>
</reference>
<keyword evidence="3" id="KW-0862">Zinc</keyword>
<comment type="caution">
    <text evidence="5">The sequence shown here is derived from an EMBL/GenBank/DDBJ whole genome shotgun (WGS) entry which is preliminary data.</text>
</comment>
<dbReference type="GO" id="GO:0008270">
    <property type="term" value="F:zinc ion binding"/>
    <property type="evidence" value="ECO:0007669"/>
    <property type="project" value="UniProtKB-KW"/>
</dbReference>
<keyword evidence="2" id="KW-0863">Zinc-finger</keyword>
<dbReference type="InterPro" id="IPR007588">
    <property type="entry name" value="Znf_FLYWCH"/>
</dbReference>
<gene>
    <name evidence="5" type="ORF">ACAOBT_LOCUS17441</name>
</gene>
<organism evidence="5 6">
    <name type="scientific">Acanthoscelides obtectus</name>
    <name type="common">Bean weevil</name>
    <name type="synonym">Bruchus obtectus</name>
    <dbReference type="NCBI Taxonomy" id="200917"/>
    <lineage>
        <taxon>Eukaryota</taxon>
        <taxon>Metazoa</taxon>
        <taxon>Ecdysozoa</taxon>
        <taxon>Arthropoda</taxon>
        <taxon>Hexapoda</taxon>
        <taxon>Insecta</taxon>
        <taxon>Pterygota</taxon>
        <taxon>Neoptera</taxon>
        <taxon>Endopterygota</taxon>
        <taxon>Coleoptera</taxon>
        <taxon>Polyphaga</taxon>
        <taxon>Cucujiformia</taxon>
        <taxon>Chrysomeloidea</taxon>
        <taxon>Chrysomelidae</taxon>
        <taxon>Bruchinae</taxon>
        <taxon>Bruchini</taxon>
        <taxon>Acanthoscelides</taxon>
    </lineage>
</organism>
<name>A0A9P0L5I3_ACAOB</name>
<proteinExistence type="predicted"/>
<sequence>MVLQDEKKTKWRCVSYEKTKCRSVIYTTGKKVNCRQTHNHQAKPIDPKTILVPQYVKIVRS</sequence>